<dbReference type="RefSeq" id="XP_009220703.1">
    <property type="nucleotide sequence ID" value="XM_009222439.1"/>
</dbReference>
<reference evidence="4" key="1">
    <citation type="submission" date="2010-07" db="EMBL/GenBank/DDBJ databases">
        <title>The genome sequence of Gaeumannomyces graminis var. tritici strain R3-111a-1.</title>
        <authorList>
            <consortium name="The Broad Institute Genome Sequencing Platform"/>
            <person name="Ma L.-J."/>
            <person name="Dead R."/>
            <person name="Young S."/>
            <person name="Zeng Q."/>
            <person name="Koehrsen M."/>
            <person name="Alvarado L."/>
            <person name="Berlin A."/>
            <person name="Chapman S.B."/>
            <person name="Chen Z."/>
            <person name="Freedman E."/>
            <person name="Gellesch M."/>
            <person name="Goldberg J."/>
            <person name="Griggs A."/>
            <person name="Gujja S."/>
            <person name="Heilman E.R."/>
            <person name="Heiman D."/>
            <person name="Hepburn T."/>
            <person name="Howarth C."/>
            <person name="Jen D."/>
            <person name="Larson L."/>
            <person name="Mehta T."/>
            <person name="Neiman D."/>
            <person name="Pearson M."/>
            <person name="Roberts A."/>
            <person name="Saif S."/>
            <person name="Shea T."/>
            <person name="Shenoy N."/>
            <person name="Sisk P."/>
            <person name="Stolte C."/>
            <person name="Sykes S."/>
            <person name="Walk T."/>
            <person name="White J."/>
            <person name="Yandava C."/>
            <person name="Haas B."/>
            <person name="Nusbaum C."/>
            <person name="Birren B."/>
        </authorList>
    </citation>
    <scope>NUCLEOTIDE SEQUENCE [LARGE SCALE GENOMIC DNA]</scope>
    <source>
        <strain evidence="4">R3-111a-1</strain>
    </source>
</reference>
<accession>J3NTP3</accession>
<reference evidence="2" key="3">
    <citation type="submission" date="2010-09" db="EMBL/GenBank/DDBJ databases">
        <title>Annotation of Gaeumannomyces graminis var. tritici R3-111a-1.</title>
        <authorList>
            <consortium name="The Broad Institute Genome Sequencing Platform"/>
            <person name="Ma L.-J."/>
            <person name="Dead R."/>
            <person name="Young S.K."/>
            <person name="Zeng Q."/>
            <person name="Gargeya S."/>
            <person name="Fitzgerald M."/>
            <person name="Haas B."/>
            <person name="Abouelleil A."/>
            <person name="Alvarado L."/>
            <person name="Arachchi H.M."/>
            <person name="Berlin A."/>
            <person name="Brown A."/>
            <person name="Chapman S.B."/>
            <person name="Chen Z."/>
            <person name="Dunbar C."/>
            <person name="Freedman E."/>
            <person name="Gearin G."/>
            <person name="Gellesch M."/>
            <person name="Goldberg J."/>
            <person name="Griggs A."/>
            <person name="Gujja S."/>
            <person name="Heiman D."/>
            <person name="Howarth C."/>
            <person name="Larson L."/>
            <person name="Lui A."/>
            <person name="MacDonald P.J.P."/>
            <person name="Mehta T."/>
            <person name="Montmayeur A."/>
            <person name="Murphy C."/>
            <person name="Neiman D."/>
            <person name="Pearson M."/>
            <person name="Priest M."/>
            <person name="Roberts A."/>
            <person name="Saif S."/>
            <person name="Shea T."/>
            <person name="Shenoy N."/>
            <person name="Sisk P."/>
            <person name="Stolte C."/>
            <person name="Sykes S."/>
            <person name="Yandava C."/>
            <person name="Wortman J."/>
            <person name="Nusbaum C."/>
            <person name="Birren B."/>
        </authorList>
    </citation>
    <scope>NUCLEOTIDE SEQUENCE</scope>
    <source>
        <strain evidence="2">R3-111a-1</strain>
    </source>
</reference>
<dbReference type="AlphaFoldDB" id="J3NTP3"/>
<protein>
    <submittedName>
        <fullName evidence="2 3">Uncharacterized protein</fullName>
    </submittedName>
</protein>
<reference evidence="3" key="5">
    <citation type="submission" date="2018-04" db="UniProtKB">
        <authorList>
            <consortium name="EnsemblFungi"/>
        </authorList>
    </citation>
    <scope>IDENTIFICATION</scope>
    <source>
        <strain evidence="3">R3-111a-1</strain>
    </source>
</reference>
<evidence type="ECO:0000313" key="3">
    <source>
        <dbReference type="EnsemblFungi" id="EJT79558"/>
    </source>
</evidence>
<sequence length="113" mass="12478">MAETFLINIEEVQPLPLFAVQGDAAAAPRASQRAAFSEEMSFSRVIRLVDGRTCSTTRTKVEKPSGNDEGNVLMGPQSKERPYLDYALRPPLRVTPVTGCRTTRSARRQLGQL</sequence>
<gene>
    <name evidence="3" type="primary">20345101</name>
    <name evidence="2" type="ORF">GGTG_04643</name>
</gene>
<evidence type="ECO:0000313" key="4">
    <source>
        <dbReference type="Proteomes" id="UP000006039"/>
    </source>
</evidence>
<dbReference type="VEuPathDB" id="FungiDB:GGTG_04643"/>
<name>J3NTP3_GAET3</name>
<dbReference type="Proteomes" id="UP000006039">
    <property type="component" value="Unassembled WGS sequence"/>
</dbReference>
<evidence type="ECO:0000256" key="1">
    <source>
        <dbReference type="SAM" id="MobiDB-lite"/>
    </source>
</evidence>
<proteinExistence type="predicted"/>
<dbReference type="GeneID" id="20345101"/>
<evidence type="ECO:0000313" key="2">
    <source>
        <dbReference type="EMBL" id="EJT79558.1"/>
    </source>
</evidence>
<dbReference type="EnsemblFungi" id="EJT79558">
    <property type="protein sequence ID" value="EJT79558"/>
    <property type="gene ID" value="GGTG_04643"/>
</dbReference>
<keyword evidence="4" id="KW-1185">Reference proteome</keyword>
<organism evidence="2">
    <name type="scientific">Gaeumannomyces tritici (strain R3-111a-1)</name>
    <name type="common">Wheat and barley take-all root rot fungus</name>
    <name type="synonym">Gaeumannomyces graminis var. tritici</name>
    <dbReference type="NCBI Taxonomy" id="644352"/>
    <lineage>
        <taxon>Eukaryota</taxon>
        <taxon>Fungi</taxon>
        <taxon>Dikarya</taxon>
        <taxon>Ascomycota</taxon>
        <taxon>Pezizomycotina</taxon>
        <taxon>Sordariomycetes</taxon>
        <taxon>Sordariomycetidae</taxon>
        <taxon>Magnaporthales</taxon>
        <taxon>Magnaporthaceae</taxon>
        <taxon>Gaeumannomyces</taxon>
    </lineage>
</organism>
<dbReference type="HOGENOM" id="CLU_2133672_0_0_1"/>
<reference evidence="2" key="2">
    <citation type="submission" date="2010-07" db="EMBL/GenBank/DDBJ databases">
        <authorList>
            <consortium name="The Broad Institute Genome Sequencing Platform"/>
            <consortium name="Broad Institute Genome Sequencing Center for Infectious Disease"/>
            <person name="Ma L.-J."/>
            <person name="Dead R."/>
            <person name="Young S."/>
            <person name="Zeng Q."/>
            <person name="Koehrsen M."/>
            <person name="Alvarado L."/>
            <person name="Berlin A."/>
            <person name="Chapman S.B."/>
            <person name="Chen Z."/>
            <person name="Freedman E."/>
            <person name="Gellesch M."/>
            <person name="Goldberg J."/>
            <person name="Griggs A."/>
            <person name="Gujja S."/>
            <person name="Heilman E.R."/>
            <person name="Heiman D."/>
            <person name="Hepburn T."/>
            <person name="Howarth C."/>
            <person name="Jen D."/>
            <person name="Larson L."/>
            <person name="Mehta T."/>
            <person name="Neiman D."/>
            <person name="Pearson M."/>
            <person name="Roberts A."/>
            <person name="Saif S."/>
            <person name="Shea T."/>
            <person name="Shenoy N."/>
            <person name="Sisk P."/>
            <person name="Stolte C."/>
            <person name="Sykes S."/>
            <person name="Walk T."/>
            <person name="White J."/>
            <person name="Yandava C."/>
            <person name="Haas B."/>
            <person name="Nusbaum C."/>
            <person name="Birren B."/>
        </authorList>
    </citation>
    <scope>NUCLEOTIDE SEQUENCE</scope>
    <source>
        <strain evidence="2">R3-111a-1</strain>
    </source>
</reference>
<reference evidence="3" key="4">
    <citation type="journal article" date="2015" name="G3 (Bethesda)">
        <title>Genome sequences of three phytopathogenic species of the Magnaporthaceae family of fungi.</title>
        <authorList>
            <person name="Okagaki L.H."/>
            <person name="Nunes C.C."/>
            <person name="Sailsbery J."/>
            <person name="Clay B."/>
            <person name="Brown D."/>
            <person name="John T."/>
            <person name="Oh Y."/>
            <person name="Young N."/>
            <person name="Fitzgerald M."/>
            <person name="Haas B.J."/>
            <person name="Zeng Q."/>
            <person name="Young S."/>
            <person name="Adiconis X."/>
            <person name="Fan L."/>
            <person name="Levin J.Z."/>
            <person name="Mitchell T.K."/>
            <person name="Okubara P.A."/>
            <person name="Farman M.L."/>
            <person name="Kohn L.M."/>
            <person name="Birren B."/>
            <person name="Ma L.-J."/>
            <person name="Dean R.A."/>
        </authorList>
    </citation>
    <scope>NUCLEOTIDE SEQUENCE</scope>
    <source>
        <strain evidence="3">R3-111a-1</strain>
    </source>
</reference>
<feature type="region of interest" description="Disordered" evidence="1">
    <location>
        <begin position="57"/>
        <end position="77"/>
    </location>
</feature>
<dbReference type="EMBL" id="GL385396">
    <property type="protein sequence ID" value="EJT79558.1"/>
    <property type="molecule type" value="Genomic_DNA"/>
</dbReference>